<dbReference type="OrthoDB" id="10047991at2759"/>
<name>A0A9X6RLH6_HYPEX</name>
<sequence length="90" mass="9762">MAEFSRLSWFLTLAILLAVVQADLFTPRHCTWHGTAPMCLPSCPMGKRSVVESKCGPNKLVCCVTGNKKLCCPKNLDIDPQTAIAIAKNG</sequence>
<accession>A0A9X6RLH6</accession>
<dbReference type="EMBL" id="MTYJ01000258">
    <property type="protein sequence ID" value="OWA52234.1"/>
    <property type="molecule type" value="Genomic_DNA"/>
</dbReference>
<keyword evidence="1" id="KW-0732">Signal</keyword>
<reference evidence="3" key="1">
    <citation type="submission" date="2017-01" db="EMBL/GenBank/DDBJ databases">
        <title>Comparative genomics of anhydrobiosis in the tardigrade Hypsibius dujardini.</title>
        <authorList>
            <person name="Yoshida Y."/>
            <person name="Koutsovoulos G."/>
            <person name="Laetsch D."/>
            <person name="Stevens L."/>
            <person name="Kumar S."/>
            <person name="Horikawa D."/>
            <person name="Ishino K."/>
            <person name="Komine S."/>
            <person name="Tomita M."/>
            <person name="Blaxter M."/>
            <person name="Arakawa K."/>
        </authorList>
    </citation>
    <scope>NUCLEOTIDE SEQUENCE [LARGE SCALE GENOMIC DNA]</scope>
    <source>
        <strain evidence="3">Z151</strain>
    </source>
</reference>
<protein>
    <submittedName>
        <fullName evidence="2">Uncharacterized protein</fullName>
    </submittedName>
</protein>
<evidence type="ECO:0000313" key="2">
    <source>
        <dbReference type="EMBL" id="OWA52234.1"/>
    </source>
</evidence>
<dbReference type="Proteomes" id="UP000192578">
    <property type="component" value="Unassembled WGS sequence"/>
</dbReference>
<dbReference type="AlphaFoldDB" id="A0A9X6RLH6"/>
<feature type="chain" id="PRO_5040973942" evidence="1">
    <location>
        <begin position="23"/>
        <end position="90"/>
    </location>
</feature>
<keyword evidence="3" id="KW-1185">Reference proteome</keyword>
<feature type="signal peptide" evidence="1">
    <location>
        <begin position="1"/>
        <end position="22"/>
    </location>
</feature>
<proteinExistence type="predicted"/>
<evidence type="ECO:0000256" key="1">
    <source>
        <dbReference type="SAM" id="SignalP"/>
    </source>
</evidence>
<gene>
    <name evidence="2" type="ORF">BV898_16693</name>
</gene>
<comment type="caution">
    <text evidence="2">The sequence shown here is derived from an EMBL/GenBank/DDBJ whole genome shotgun (WGS) entry which is preliminary data.</text>
</comment>
<organism evidence="2 3">
    <name type="scientific">Hypsibius exemplaris</name>
    <name type="common">Freshwater tardigrade</name>
    <dbReference type="NCBI Taxonomy" id="2072580"/>
    <lineage>
        <taxon>Eukaryota</taxon>
        <taxon>Metazoa</taxon>
        <taxon>Ecdysozoa</taxon>
        <taxon>Tardigrada</taxon>
        <taxon>Eutardigrada</taxon>
        <taxon>Parachela</taxon>
        <taxon>Hypsibioidea</taxon>
        <taxon>Hypsibiidae</taxon>
        <taxon>Hypsibius</taxon>
    </lineage>
</organism>
<evidence type="ECO:0000313" key="3">
    <source>
        <dbReference type="Proteomes" id="UP000192578"/>
    </source>
</evidence>